<name>A0A6A4NJV3_LUPAL</name>
<dbReference type="Proteomes" id="UP000447434">
    <property type="component" value="Chromosome 20"/>
</dbReference>
<keyword evidence="3" id="KW-1185">Reference proteome</keyword>
<evidence type="ECO:0000313" key="3">
    <source>
        <dbReference type="Proteomes" id="UP000447434"/>
    </source>
</evidence>
<accession>A0A6A4NJV3</accession>
<keyword evidence="1" id="KW-0175">Coiled coil</keyword>
<organism evidence="2 3">
    <name type="scientific">Lupinus albus</name>
    <name type="common">White lupine</name>
    <name type="synonym">Lupinus termis</name>
    <dbReference type="NCBI Taxonomy" id="3870"/>
    <lineage>
        <taxon>Eukaryota</taxon>
        <taxon>Viridiplantae</taxon>
        <taxon>Streptophyta</taxon>
        <taxon>Embryophyta</taxon>
        <taxon>Tracheophyta</taxon>
        <taxon>Spermatophyta</taxon>
        <taxon>Magnoliopsida</taxon>
        <taxon>eudicotyledons</taxon>
        <taxon>Gunneridae</taxon>
        <taxon>Pentapetalae</taxon>
        <taxon>rosids</taxon>
        <taxon>fabids</taxon>
        <taxon>Fabales</taxon>
        <taxon>Fabaceae</taxon>
        <taxon>Papilionoideae</taxon>
        <taxon>50 kb inversion clade</taxon>
        <taxon>genistoids sensu lato</taxon>
        <taxon>core genistoids</taxon>
        <taxon>Genisteae</taxon>
        <taxon>Lupinus</taxon>
    </lineage>
</organism>
<sequence length="77" mass="9094">MFISFSCKIPFFLHKTKHFFLIETMCSFGKGQKMNELHKSIEEKKNRVQSFKEEIRKNEVLLLLGRVLFAPLFIISA</sequence>
<dbReference type="AlphaFoldDB" id="A0A6A4NJV3"/>
<reference evidence="3" key="1">
    <citation type="journal article" date="2020" name="Nat. Commun.">
        <title>Genome sequence of the cluster root forming white lupin.</title>
        <authorList>
            <person name="Hufnagel B."/>
            <person name="Marques A."/>
            <person name="Soriano A."/>
            <person name="Marques L."/>
            <person name="Divol F."/>
            <person name="Doumas P."/>
            <person name="Sallet E."/>
            <person name="Mancinotti D."/>
            <person name="Carrere S."/>
            <person name="Marande W."/>
            <person name="Arribat S."/>
            <person name="Keller J."/>
            <person name="Huneau C."/>
            <person name="Blein T."/>
            <person name="Aime D."/>
            <person name="Laguerre M."/>
            <person name="Taylor J."/>
            <person name="Schubert V."/>
            <person name="Nelson M."/>
            <person name="Geu-Flores F."/>
            <person name="Crespi M."/>
            <person name="Gallardo-Guerrero K."/>
            <person name="Delaux P.-M."/>
            <person name="Salse J."/>
            <person name="Berges H."/>
            <person name="Guyot R."/>
            <person name="Gouzy J."/>
            <person name="Peret B."/>
        </authorList>
    </citation>
    <scope>NUCLEOTIDE SEQUENCE [LARGE SCALE GENOMIC DNA]</scope>
    <source>
        <strain evidence="3">cv. Amiga</strain>
    </source>
</reference>
<protein>
    <submittedName>
        <fullName evidence="2">Uncharacterized protein</fullName>
    </submittedName>
</protein>
<proteinExistence type="predicted"/>
<evidence type="ECO:0000256" key="1">
    <source>
        <dbReference type="SAM" id="Coils"/>
    </source>
</evidence>
<feature type="coiled-coil region" evidence="1">
    <location>
        <begin position="34"/>
        <end position="61"/>
    </location>
</feature>
<dbReference type="EMBL" id="WOCE01000020">
    <property type="protein sequence ID" value="KAE9591085.1"/>
    <property type="molecule type" value="Genomic_DNA"/>
</dbReference>
<evidence type="ECO:0000313" key="2">
    <source>
        <dbReference type="EMBL" id="KAE9591085.1"/>
    </source>
</evidence>
<gene>
    <name evidence="2" type="ORF">Lalb_Chr20g0114411</name>
</gene>
<comment type="caution">
    <text evidence="2">The sequence shown here is derived from an EMBL/GenBank/DDBJ whole genome shotgun (WGS) entry which is preliminary data.</text>
</comment>